<keyword evidence="6" id="KW-1185">Reference proteome</keyword>
<feature type="domain" description="RCK N-terminal" evidence="3">
    <location>
        <begin position="126"/>
        <end position="246"/>
    </location>
</feature>
<sequence>MPNIFFLMLRRLRTPIITLILIYAISVMGLVMIPGVDDQGQPYRMDFFHAFYFISYTATTIGFGEIPYPFTNAQRMWVVICIYLAVVGWTYALGSIFALSRDQAFAKAMQYTRFINKVKNFTEPFYLICGYGQTGRLLCKVLDEQNIRFVVIDLREERINEVALANYHFDAPYHAGDAGNPELLKIAGLSQPYCKGVLGITGDENTNLAIAISAYVLRPKLLSICRSKNQAISDNMASFGTNKVINMFEAVGAQFHLALHAPTASQLKTILSDFPGNPIPEPIVPPKGHWVIVGYGRFGRAVHAALNLEAEITVHIIDPEPQPELDPNVFHLALGVDAASLKAAGIEHAVGLLVSHDHDANNLSAIATARILNPNLFIVARQNLASNHLLFEAFKPNFTSIRSEVVAHEALRAMASPMLSRFVNRLEHQDEAWAAALTRKVEALCEHHIPDHWSIKLDAKNIAAVHAFLARPSPHLRLSHFADSVLEHGKSLRCIALMRQHAGEDILLPSDDTELSFGDEILFIGDDDAWQSHEAMCSEISMLEYARTGKEQPQSWLFRKIATWREVRAMGQSISTETISSD</sequence>
<evidence type="ECO:0000259" key="3">
    <source>
        <dbReference type="Pfam" id="PF02254"/>
    </source>
</evidence>
<dbReference type="Gene3D" id="3.40.50.720">
    <property type="entry name" value="NAD(P)-binding Rossmann-like Domain"/>
    <property type="match status" value="2"/>
</dbReference>
<feature type="domain" description="RCK N-terminal" evidence="3">
    <location>
        <begin position="291"/>
        <end position="392"/>
    </location>
</feature>
<dbReference type="PANTHER" id="PTHR43833">
    <property type="entry name" value="POTASSIUM CHANNEL PROTEIN 2-RELATED-RELATED"/>
    <property type="match status" value="1"/>
</dbReference>
<dbReference type="Pfam" id="PF02254">
    <property type="entry name" value="TrkA_N"/>
    <property type="match status" value="2"/>
</dbReference>
<name>A0ABX8Z264_9NEIS</name>
<evidence type="ECO:0000313" key="5">
    <source>
        <dbReference type="EMBL" id="QZA76435.1"/>
    </source>
</evidence>
<keyword evidence="2" id="KW-0812">Transmembrane</keyword>
<evidence type="ECO:0000313" key="6">
    <source>
        <dbReference type="Proteomes" id="UP000825679"/>
    </source>
</evidence>
<evidence type="ECO:0000256" key="1">
    <source>
        <dbReference type="ARBA" id="ARBA00004651"/>
    </source>
</evidence>
<organism evidence="5 6">
    <name type="scientific">Deefgea tanakiae</name>
    <dbReference type="NCBI Taxonomy" id="2865840"/>
    <lineage>
        <taxon>Bacteria</taxon>
        <taxon>Pseudomonadati</taxon>
        <taxon>Pseudomonadota</taxon>
        <taxon>Betaproteobacteria</taxon>
        <taxon>Neisseriales</taxon>
        <taxon>Chitinibacteraceae</taxon>
        <taxon>Deefgea</taxon>
    </lineage>
</organism>
<comment type="subcellular location">
    <subcellularLocation>
        <location evidence="1">Cell membrane</location>
        <topology evidence="1">Multi-pass membrane protein</topology>
    </subcellularLocation>
</comment>
<dbReference type="SUPFAM" id="SSF51735">
    <property type="entry name" value="NAD(P)-binding Rossmann-fold domains"/>
    <property type="match status" value="2"/>
</dbReference>
<feature type="transmembrane region" description="Helical" evidence="2">
    <location>
        <begin position="12"/>
        <end position="35"/>
    </location>
</feature>
<dbReference type="InterPro" id="IPR050721">
    <property type="entry name" value="Trk_Ktr_HKT_K-transport"/>
</dbReference>
<reference evidence="5 6" key="1">
    <citation type="submission" date="2021-08" db="EMBL/GenBank/DDBJ databases">
        <title>complete genome sequencing of Deefgea sp. D25.</title>
        <authorList>
            <person name="Bae J.-W."/>
            <person name="Gim D.-H."/>
        </authorList>
    </citation>
    <scope>NUCLEOTIDE SEQUENCE [LARGE SCALE GENOMIC DNA]</scope>
    <source>
        <strain evidence="5 6">D25</strain>
    </source>
</reference>
<dbReference type="RefSeq" id="WP_221004841.1">
    <property type="nucleotide sequence ID" value="NZ_CP081150.1"/>
</dbReference>
<dbReference type="Gene3D" id="1.10.287.70">
    <property type="match status" value="1"/>
</dbReference>
<feature type="transmembrane region" description="Helical" evidence="2">
    <location>
        <begin position="47"/>
        <end position="64"/>
    </location>
</feature>
<feature type="transmembrane region" description="Helical" evidence="2">
    <location>
        <begin position="76"/>
        <end position="99"/>
    </location>
</feature>
<protein>
    <submittedName>
        <fullName evidence="5">NAD-binding protein</fullName>
    </submittedName>
</protein>
<dbReference type="InterPro" id="IPR003148">
    <property type="entry name" value="RCK_N"/>
</dbReference>
<accession>A0ABX8Z264</accession>
<keyword evidence="2" id="KW-1133">Transmembrane helix</keyword>
<dbReference type="SUPFAM" id="SSF81324">
    <property type="entry name" value="Voltage-gated potassium channels"/>
    <property type="match status" value="1"/>
</dbReference>
<feature type="domain" description="Potassium channel" evidence="4">
    <location>
        <begin position="21"/>
        <end position="96"/>
    </location>
</feature>
<evidence type="ECO:0000256" key="2">
    <source>
        <dbReference type="SAM" id="Phobius"/>
    </source>
</evidence>
<dbReference type="InterPro" id="IPR036291">
    <property type="entry name" value="NAD(P)-bd_dom_sf"/>
</dbReference>
<dbReference type="InterPro" id="IPR013099">
    <property type="entry name" value="K_chnl_dom"/>
</dbReference>
<gene>
    <name evidence="5" type="ORF">K4H28_08740</name>
</gene>
<evidence type="ECO:0000259" key="4">
    <source>
        <dbReference type="Pfam" id="PF07885"/>
    </source>
</evidence>
<dbReference type="Pfam" id="PF07885">
    <property type="entry name" value="Ion_trans_2"/>
    <property type="match status" value="1"/>
</dbReference>
<proteinExistence type="predicted"/>
<keyword evidence="2" id="KW-0472">Membrane</keyword>
<dbReference type="EMBL" id="CP081150">
    <property type="protein sequence ID" value="QZA76435.1"/>
    <property type="molecule type" value="Genomic_DNA"/>
</dbReference>
<dbReference type="Proteomes" id="UP000825679">
    <property type="component" value="Chromosome"/>
</dbReference>